<feature type="domain" description="GATA-type" evidence="10">
    <location>
        <begin position="710"/>
        <end position="734"/>
    </location>
</feature>
<feature type="region of interest" description="Disordered" evidence="9">
    <location>
        <begin position="755"/>
        <end position="939"/>
    </location>
</feature>
<evidence type="ECO:0000313" key="12">
    <source>
        <dbReference type="Proteomes" id="UP001303373"/>
    </source>
</evidence>
<feature type="region of interest" description="Disordered" evidence="9">
    <location>
        <begin position="422"/>
        <end position="487"/>
    </location>
</feature>
<feature type="compositionally biased region" description="Low complexity" evidence="9">
    <location>
        <begin position="813"/>
        <end position="825"/>
    </location>
</feature>
<protein>
    <submittedName>
        <fullName evidence="11">Nitrogen regulatory protein areA-like protein</fullName>
    </submittedName>
</protein>
<feature type="compositionally biased region" description="Polar residues" evidence="9">
    <location>
        <begin position="462"/>
        <end position="487"/>
    </location>
</feature>
<gene>
    <name evidence="11" type="ORF">R9X50_00033300</name>
</gene>
<dbReference type="PANTHER" id="PTHR10071">
    <property type="entry name" value="TRANSCRIPTION FACTOR GATA FAMILY MEMBER"/>
    <property type="match status" value="1"/>
</dbReference>
<feature type="compositionally biased region" description="Polar residues" evidence="9">
    <location>
        <begin position="876"/>
        <end position="896"/>
    </location>
</feature>
<evidence type="ECO:0000259" key="10">
    <source>
        <dbReference type="PROSITE" id="PS00344"/>
    </source>
</evidence>
<evidence type="ECO:0000256" key="4">
    <source>
        <dbReference type="ARBA" id="ARBA00022833"/>
    </source>
</evidence>
<proteinExistence type="predicted"/>
<dbReference type="PRINTS" id="PR00619">
    <property type="entry name" value="GATAZNFINGER"/>
</dbReference>
<feature type="region of interest" description="Disordered" evidence="9">
    <location>
        <begin position="203"/>
        <end position="228"/>
    </location>
</feature>
<dbReference type="SMART" id="SM00401">
    <property type="entry name" value="ZnF_GATA"/>
    <property type="match status" value="1"/>
</dbReference>
<evidence type="ECO:0000256" key="6">
    <source>
        <dbReference type="ARBA" id="ARBA00023063"/>
    </source>
</evidence>
<dbReference type="Proteomes" id="UP001303373">
    <property type="component" value="Chromosome 1"/>
</dbReference>
<dbReference type="GO" id="GO:0042128">
    <property type="term" value="P:nitrate assimilation"/>
    <property type="evidence" value="ECO:0007669"/>
    <property type="project" value="UniProtKB-KW"/>
</dbReference>
<feature type="region of interest" description="Disordered" evidence="9">
    <location>
        <begin position="15"/>
        <end position="78"/>
    </location>
</feature>
<dbReference type="EMBL" id="CP138580">
    <property type="protein sequence ID" value="WPG97556.1"/>
    <property type="molecule type" value="Genomic_DNA"/>
</dbReference>
<accession>A0AAQ3M323</accession>
<dbReference type="InterPro" id="IPR013860">
    <property type="entry name" value="AreA_GATA"/>
</dbReference>
<keyword evidence="3" id="KW-0863">Zinc-finger</keyword>
<feature type="compositionally biased region" description="Polar residues" evidence="9">
    <location>
        <begin position="655"/>
        <end position="664"/>
    </location>
</feature>
<evidence type="ECO:0000256" key="9">
    <source>
        <dbReference type="SAM" id="MobiDB-lite"/>
    </source>
</evidence>
<dbReference type="GO" id="GO:0005634">
    <property type="term" value="C:nucleus"/>
    <property type="evidence" value="ECO:0007669"/>
    <property type="project" value="UniProtKB-SubCell"/>
</dbReference>
<dbReference type="InterPro" id="IPR013088">
    <property type="entry name" value="Znf_NHR/GATA"/>
</dbReference>
<name>A0AAQ3M323_9PEZI</name>
<keyword evidence="5" id="KW-0805">Transcription regulation</keyword>
<dbReference type="PANTHER" id="PTHR10071:SF281">
    <property type="entry name" value="BOX A-BINDING FACTOR-RELATED"/>
    <property type="match status" value="1"/>
</dbReference>
<dbReference type="InterPro" id="IPR000679">
    <property type="entry name" value="Znf_GATA"/>
</dbReference>
<sequence length="951" mass="102010">MSSSALAGELALHLSTSSAQHHADRPRRLQPAAALDSADPSDYSQPSTSTSSPRQVRIPHPRSTDPSSATSSAIHSLTSASTLSTLSTLEGKLDFSSTDGPGRRSLLRDNFLDQWKDDSQPAGLETPEEMQKNDPLGTQIWKLYHKTKGQLPNSERLENLSWRMMSMNLRRREMERREQAYAAEGLPELEMHAANQSLRLGATRPAGQNAPSGIAQLRQSSEQGKKKDEDHMNLDDFIMPSSIGTPAGVSPAPSAHAMDGDMPAPPLSAIPIKQQQRLQSKEFSIAASAPTVPLLDQNRTNQEFAYVPRHVRKTSIDEQRPGKRRAEASPVVPPVNNAVMMSQDPNEENALNSYSLETPLVHPRTQHNPPIPFNLQTFDLDTDGMLNSAGPMQQPFSFSPVGSPLFNHGSFSQMYNPQATIAPSQSVTSFQSPPGSGFPSTVSTPQPLPDNEQGFFGGQSAPVHSSMANFQQQHQHASQTSMPHHHQQQQFVFGTNGDSMFNSLSNGAGPSHSFGHPNFQMPDHLDPSHVMPNEFQNSNAMMHSRHENLFTFGADSDNEDDDGMQFQDPNMMMMDDANMDVTGGFHWDNSVPNQFYQNNARFAGGQPRKGVTIGQAEMIPSSQSWSQLNRGHGSAASVSDIRNRGGDPRTRKIPRTTSTPNTVGMATGMFSIHAQSNPSSPAGSGFASTAPSRPGSPRLGGENNGAPTTCTNCFTQTTPLWRRNPEGHPLCNACGLFLKLHGVVRPLSLKTDVIKKRNRGSGGSVPMSSSARSKKAASRKNSVAQTTTTTPTSGKSNNDGESPKSATGSNGIATAATTPTSSGAADRPKPVVAIAPGPPKPVTHGPTTGPTRLVAPRRTRRQSKTVAPVNADVEMQDTTDSNKTAAGRNTQMGLQHSSATSSPSSTSMPSGQQASSANSNNGFSPQQSGLGGIPAGMMTGPQEWEWLTMSL</sequence>
<dbReference type="Pfam" id="PF08550">
    <property type="entry name" value="GATA_AreA"/>
    <property type="match status" value="1"/>
</dbReference>
<feature type="compositionally biased region" description="Basic and acidic residues" evidence="9">
    <location>
        <begin position="641"/>
        <end position="650"/>
    </location>
</feature>
<keyword evidence="7" id="KW-0804">Transcription</keyword>
<dbReference type="Pfam" id="PF00320">
    <property type="entry name" value="GATA"/>
    <property type="match status" value="1"/>
</dbReference>
<feature type="compositionally biased region" description="Polar residues" evidence="9">
    <location>
        <begin position="673"/>
        <end position="691"/>
    </location>
</feature>
<dbReference type="PROSITE" id="PS00344">
    <property type="entry name" value="GATA_ZN_FINGER_1"/>
    <property type="match status" value="1"/>
</dbReference>
<dbReference type="AlphaFoldDB" id="A0AAQ3M323"/>
<feature type="compositionally biased region" description="Low complexity" evidence="9">
    <location>
        <begin position="429"/>
        <end position="440"/>
    </location>
</feature>
<dbReference type="CDD" id="cd00202">
    <property type="entry name" value="ZnF_GATA"/>
    <property type="match status" value="1"/>
</dbReference>
<evidence type="ECO:0000256" key="7">
    <source>
        <dbReference type="ARBA" id="ARBA00023163"/>
    </source>
</evidence>
<feature type="region of interest" description="Disordered" evidence="9">
    <location>
        <begin position="623"/>
        <end position="708"/>
    </location>
</feature>
<evidence type="ECO:0000256" key="3">
    <source>
        <dbReference type="ARBA" id="ARBA00022771"/>
    </source>
</evidence>
<dbReference type="GO" id="GO:0045944">
    <property type="term" value="P:positive regulation of transcription by RNA polymerase II"/>
    <property type="evidence" value="ECO:0007669"/>
    <property type="project" value="TreeGrafter"/>
</dbReference>
<keyword evidence="12" id="KW-1185">Reference proteome</keyword>
<evidence type="ECO:0000256" key="8">
    <source>
        <dbReference type="ARBA" id="ARBA00023242"/>
    </source>
</evidence>
<reference evidence="11 12" key="1">
    <citation type="submission" date="2023-11" db="EMBL/GenBank/DDBJ databases">
        <title>An acidophilic fungus is an integral part of prey digestion in a carnivorous sundew plant.</title>
        <authorList>
            <person name="Tsai I.J."/>
        </authorList>
    </citation>
    <scope>NUCLEOTIDE SEQUENCE [LARGE SCALE GENOMIC DNA]</scope>
    <source>
        <strain evidence="11">169a</strain>
    </source>
</reference>
<evidence type="ECO:0000256" key="2">
    <source>
        <dbReference type="ARBA" id="ARBA00022723"/>
    </source>
</evidence>
<keyword evidence="2" id="KW-0479">Metal-binding</keyword>
<dbReference type="GO" id="GO:0000978">
    <property type="term" value="F:RNA polymerase II cis-regulatory region sequence-specific DNA binding"/>
    <property type="evidence" value="ECO:0007669"/>
    <property type="project" value="TreeGrafter"/>
</dbReference>
<feature type="compositionally biased region" description="Polar residues" evidence="9">
    <location>
        <begin position="793"/>
        <end position="812"/>
    </location>
</feature>
<evidence type="ECO:0000256" key="5">
    <source>
        <dbReference type="ARBA" id="ARBA00023015"/>
    </source>
</evidence>
<dbReference type="SUPFAM" id="SSF57716">
    <property type="entry name" value="Glucocorticoid receptor-like (DNA-binding domain)"/>
    <property type="match status" value="1"/>
</dbReference>
<dbReference type="GO" id="GO:0008270">
    <property type="term" value="F:zinc ion binding"/>
    <property type="evidence" value="ECO:0007669"/>
    <property type="project" value="UniProtKB-KW"/>
</dbReference>
<feature type="compositionally biased region" description="Low complexity" evidence="9">
    <location>
        <begin position="31"/>
        <end position="53"/>
    </location>
</feature>
<comment type="subcellular location">
    <subcellularLocation>
        <location evidence="1">Nucleus</location>
    </subcellularLocation>
</comment>
<dbReference type="InterPro" id="IPR039355">
    <property type="entry name" value="Transcription_factor_GATA"/>
</dbReference>
<dbReference type="GO" id="GO:0000122">
    <property type="term" value="P:negative regulation of transcription by RNA polymerase II"/>
    <property type="evidence" value="ECO:0007669"/>
    <property type="project" value="TreeGrafter"/>
</dbReference>
<feature type="compositionally biased region" description="Low complexity" evidence="9">
    <location>
        <begin position="897"/>
        <end position="922"/>
    </location>
</feature>
<organism evidence="11 12">
    <name type="scientific">Acrodontium crateriforme</name>
    <dbReference type="NCBI Taxonomy" id="150365"/>
    <lineage>
        <taxon>Eukaryota</taxon>
        <taxon>Fungi</taxon>
        <taxon>Dikarya</taxon>
        <taxon>Ascomycota</taxon>
        <taxon>Pezizomycotina</taxon>
        <taxon>Dothideomycetes</taxon>
        <taxon>Dothideomycetidae</taxon>
        <taxon>Mycosphaerellales</taxon>
        <taxon>Teratosphaeriaceae</taxon>
        <taxon>Acrodontium</taxon>
    </lineage>
</organism>
<evidence type="ECO:0000313" key="11">
    <source>
        <dbReference type="EMBL" id="WPG97556.1"/>
    </source>
</evidence>
<feature type="compositionally biased region" description="Low complexity" evidence="9">
    <location>
        <begin position="67"/>
        <end position="78"/>
    </location>
</feature>
<dbReference type="Gene3D" id="3.30.50.10">
    <property type="entry name" value="Erythroid Transcription Factor GATA-1, subunit A"/>
    <property type="match status" value="1"/>
</dbReference>
<evidence type="ECO:0000256" key="1">
    <source>
        <dbReference type="ARBA" id="ARBA00004123"/>
    </source>
</evidence>
<dbReference type="FunFam" id="3.30.50.10:FF:000007">
    <property type="entry name" value="Nitrogen regulatory AreA, N-terminal"/>
    <property type="match status" value="1"/>
</dbReference>
<keyword evidence="8" id="KW-0539">Nucleus</keyword>
<keyword evidence="6" id="KW-0534">Nitrate assimilation</keyword>
<keyword evidence="4" id="KW-0862">Zinc</keyword>
<dbReference type="GO" id="GO:0000981">
    <property type="term" value="F:DNA-binding transcription factor activity, RNA polymerase II-specific"/>
    <property type="evidence" value="ECO:0007669"/>
    <property type="project" value="TreeGrafter"/>
</dbReference>